<comment type="caution">
    <text evidence="2">The sequence shown here is derived from an EMBL/GenBank/DDBJ whole genome shotgun (WGS) entry which is preliminary data.</text>
</comment>
<dbReference type="AlphaFoldDB" id="A0A9P6RV52"/>
<dbReference type="OrthoDB" id="5593200at2759"/>
<dbReference type="Proteomes" id="UP000738325">
    <property type="component" value="Unassembled WGS sequence"/>
</dbReference>
<keyword evidence="3" id="KW-1185">Reference proteome</keyword>
<sequence>MQTNEQGDEVSYEVGQEQLDAVDRMLEELDLEERFDRVPAAFQIVERLEQQRIQQQHLSRLDNHYMENILTEDKQTSPSNDGIHIEPRTTWQTNHDMEIDVDHSSEHSGEESDDEEVEVFGYIPLDQGDDGNGDIENGFYAQMESDDEGQDLDDTSDNDDDKVDEGQGYDGYLRSKNRDGTVPVPVIPQAVAIELEKTEIAAEPIPEDDLKTIFKVMNSFSLPAPEWAKSIPEERWLPKIVQLAEAESEDRVSAGAASSAAPSSSFNAEPHHGP</sequence>
<feature type="region of interest" description="Disordered" evidence="1">
    <location>
        <begin position="247"/>
        <end position="274"/>
    </location>
</feature>
<accession>A0A9P6RV52</accession>
<reference evidence="2" key="1">
    <citation type="journal article" date="2020" name="Fungal Divers.">
        <title>Resolving the Mortierellaceae phylogeny through synthesis of multi-gene phylogenetics and phylogenomics.</title>
        <authorList>
            <person name="Vandepol N."/>
            <person name="Liber J."/>
            <person name="Desiro A."/>
            <person name="Na H."/>
            <person name="Kennedy M."/>
            <person name="Barry K."/>
            <person name="Grigoriev I.V."/>
            <person name="Miller A.N."/>
            <person name="O'Donnell K."/>
            <person name="Stajich J.E."/>
            <person name="Bonito G."/>
        </authorList>
    </citation>
    <scope>NUCLEOTIDE SEQUENCE</scope>
    <source>
        <strain evidence="2">REB-010B</strain>
    </source>
</reference>
<protein>
    <recommendedName>
        <fullName evidence="4">Male-enhanced antigen 1</fullName>
    </recommendedName>
</protein>
<feature type="compositionally biased region" description="Low complexity" evidence="1">
    <location>
        <begin position="253"/>
        <end position="268"/>
    </location>
</feature>
<proteinExistence type="predicted"/>
<gene>
    <name evidence="2" type="ORF">BGZ99_008764</name>
</gene>
<evidence type="ECO:0000313" key="3">
    <source>
        <dbReference type="Proteomes" id="UP000738325"/>
    </source>
</evidence>
<feature type="region of interest" description="Disordered" evidence="1">
    <location>
        <begin position="146"/>
        <end position="180"/>
    </location>
</feature>
<name>A0A9P6RV52_9FUNG</name>
<feature type="compositionally biased region" description="Acidic residues" evidence="1">
    <location>
        <begin position="146"/>
        <end position="163"/>
    </location>
</feature>
<evidence type="ECO:0000313" key="2">
    <source>
        <dbReference type="EMBL" id="KAG0330041.1"/>
    </source>
</evidence>
<dbReference type="EMBL" id="JAAAIP010000007">
    <property type="protein sequence ID" value="KAG0330041.1"/>
    <property type="molecule type" value="Genomic_DNA"/>
</dbReference>
<evidence type="ECO:0000256" key="1">
    <source>
        <dbReference type="SAM" id="MobiDB-lite"/>
    </source>
</evidence>
<organism evidence="2 3">
    <name type="scientific">Dissophora globulifera</name>
    <dbReference type="NCBI Taxonomy" id="979702"/>
    <lineage>
        <taxon>Eukaryota</taxon>
        <taxon>Fungi</taxon>
        <taxon>Fungi incertae sedis</taxon>
        <taxon>Mucoromycota</taxon>
        <taxon>Mortierellomycotina</taxon>
        <taxon>Mortierellomycetes</taxon>
        <taxon>Mortierellales</taxon>
        <taxon>Mortierellaceae</taxon>
        <taxon>Dissophora</taxon>
    </lineage>
</organism>
<evidence type="ECO:0008006" key="4">
    <source>
        <dbReference type="Google" id="ProtNLM"/>
    </source>
</evidence>